<dbReference type="InterPro" id="IPR029441">
    <property type="entry name" value="Cass2"/>
</dbReference>
<dbReference type="InterPro" id="IPR053182">
    <property type="entry name" value="YobU-like_regulator"/>
</dbReference>
<reference evidence="2 3" key="1">
    <citation type="journal article" date="2020" name="mSystems">
        <title>Defining Genomic and Predicted Metabolic Features of the Acetobacterium Genus.</title>
        <authorList>
            <person name="Ross D.E."/>
            <person name="Marshall C.W."/>
            <person name="Gulliver D."/>
            <person name="May H.D."/>
            <person name="Norman R.S."/>
        </authorList>
    </citation>
    <scope>NUCLEOTIDE SEQUENCE [LARGE SCALE GENOMIC DNA]</scope>
    <source>
        <strain evidence="2 3">DSM 8238</strain>
    </source>
</reference>
<gene>
    <name evidence="2" type="ORF">GH808_13770</name>
</gene>
<proteinExistence type="predicted"/>
<organism evidence="2 3">
    <name type="scientific">Acetobacterium fimetarium</name>
    <dbReference type="NCBI Taxonomy" id="52691"/>
    <lineage>
        <taxon>Bacteria</taxon>
        <taxon>Bacillati</taxon>
        <taxon>Bacillota</taxon>
        <taxon>Clostridia</taxon>
        <taxon>Eubacteriales</taxon>
        <taxon>Eubacteriaceae</taxon>
        <taxon>Acetobacterium</taxon>
    </lineage>
</organism>
<dbReference type="PANTHER" id="PTHR36444">
    <property type="entry name" value="TRANSCRIPTIONAL REGULATOR PROTEIN YOBU-RELATED"/>
    <property type="match status" value="1"/>
</dbReference>
<evidence type="ECO:0000313" key="3">
    <source>
        <dbReference type="Proteomes" id="UP000603234"/>
    </source>
</evidence>
<sequence>MKYEVVELKEKTVVGLTARTSNQDENMTKIIGSLWQKFYGDGVYESIPDKQNDCSIGLYSNYNDGASDAYDVTVGCEVSEVKDWPVGIDSKTIAAGKYARFVVRGHAQTAVADFWTKLWGMDLNRKFGCDFEEYQSEGDLENSEIHIYISLKD</sequence>
<dbReference type="EMBL" id="WJBC01000031">
    <property type="protein sequence ID" value="MBC3805481.1"/>
    <property type="molecule type" value="Genomic_DNA"/>
</dbReference>
<dbReference type="SMART" id="SM00871">
    <property type="entry name" value="AraC_E_bind"/>
    <property type="match status" value="1"/>
</dbReference>
<dbReference type="SUPFAM" id="SSF55136">
    <property type="entry name" value="Probable bacterial effector-binding domain"/>
    <property type="match status" value="1"/>
</dbReference>
<protein>
    <submittedName>
        <fullName evidence="2">AraC family transcriptional regulator</fullName>
    </submittedName>
</protein>
<dbReference type="RefSeq" id="WP_186843369.1">
    <property type="nucleotide sequence ID" value="NZ_WJBC01000031.1"/>
</dbReference>
<keyword evidence="3" id="KW-1185">Reference proteome</keyword>
<evidence type="ECO:0000313" key="2">
    <source>
        <dbReference type="EMBL" id="MBC3805481.1"/>
    </source>
</evidence>
<dbReference type="InterPro" id="IPR010499">
    <property type="entry name" value="AraC_E-bd"/>
</dbReference>
<dbReference type="InterPro" id="IPR011256">
    <property type="entry name" value="Reg_factor_effector_dom_sf"/>
</dbReference>
<name>A0ABR6WYB6_9FIRM</name>
<dbReference type="Pfam" id="PF14526">
    <property type="entry name" value="Cass2"/>
    <property type="match status" value="1"/>
</dbReference>
<feature type="domain" description="AraC effector-binding" evidence="1">
    <location>
        <begin position="1"/>
        <end position="152"/>
    </location>
</feature>
<evidence type="ECO:0000259" key="1">
    <source>
        <dbReference type="SMART" id="SM00871"/>
    </source>
</evidence>
<dbReference type="PANTHER" id="PTHR36444:SF2">
    <property type="entry name" value="TRANSCRIPTIONAL REGULATOR PROTEIN YOBU-RELATED"/>
    <property type="match status" value="1"/>
</dbReference>
<dbReference type="Gene3D" id="3.20.80.10">
    <property type="entry name" value="Regulatory factor, effector binding domain"/>
    <property type="match status" value="1"/>
</dbReference>
<accession>A0ABR6WYB6</accession>
<dbReference type="Proteomes" id="UP000603234">
    <property type="component" value="Unassembled WGS sequence"/>
</dbReference>
<comment type="caution">
    <text evidence="2">The sequence shown here is derived from an EMBL/GenBank/DDBJ whole genome shotgun (WGS) entry which is preliminary data.</text>
</comment>